<dbReference type="GO" id="GO:0055085">
    <property type="term" value="P:transmembrane transport"/>
    <property type="evidence" value="ECO:0007669"/>
    <property type="project" value="InterPro"/>
</dbReference>
<dbReference type="Pfam" id="PF03544">
    <property type="entry name" value="TonB_C"/>
    <property type="match status" value="1"/>
</dbReference>
<feature type="domain" description="TonB C-terminal" evidence="11">
    <location>
        <begin position="146"/>
        <end position="240"/>
    </location>
</feature>
<keyword evidence="6" id="KW-0812">Transmembrane</keyword>
<keyword evidence="5" id="KW-0997">Cell inner membrane</keyword>
<protein>
    <submittedName>
        <fullName evidence="12">Protein TonB</fullName>
    </submittedName>
</protein>
<dbReference type="GO" id="GO:0015031">
    <property type="term" value="P:protein transport"/>
    <property type="evidence" value="ECO:0007669"/>
    <property type="project" value="UniProtKB-KW"/>
</dbReference>
<dbReference type="InterPro" id="IPR037682">
    <property type="entry name" value="TonB_C"/>
</dbReference>
<evidence type="ECO:0000256" key="10">
    <source>
        <dbReference type="SAM" id="MobiDB-lite"/>
    </source>
</evidence>
<accession>A0A840L6I4</accession>
<evidence type="ECO:0000259" key="11">
    <source>
        <dbReference type="PROSITE" id="PS52015"/>
    </source>
</evidence>
<organism evidence="12 13">
    <name type="scientific">Roseateles oligotrophus</name>
    <dbReference type="NCBI Taxonomy" id="1769250"/>
    <lineage>
        <taxon>Bacteria</taxon>
        <taxon>Pseudomonadati</taxon>
        <taxon>Pseudomonadota</taxon>
        <taxon>Betaproteobacteria</taxon>
        <taxon>Burkholderiales</taxon>
        <taxon>Sphaerotilaceae</taxon>
        <taxon>Roseateles</taxon>
    </lineage>
</organism>
<evidence type="ECO:0000256" key="4">
    <source>
        <dbReference type="ARBA" id="ARBA00022475"/>
    </source>
</evidence>
<name>A0A840L6I4_9BURK</name>
<feature type="compositionally biased region" description="Low complexity" evidence="10">
    <location>
        <begin position="129"/>
        <end position="138"/>
    </location>
</feature>
<dbReference type="PANTHER" id="PTHR33446">
    <property type="entry name" value="PROTEIN TONB-RELATED"/>
    <property type="match status" value="1"/>
</dbReference>
<dbReference type="GO" id="GO:0098797">
    <property type="term" value="C:plasma membrane protein complex"/>
    <property type="evidence" value="ECO:0007669"/>
    <property type="project" value="TreeGrafter"/>
</dbReference>
<gene>
    <name evidence="12" type="ORF">HNP55_002720</name>
</gene>
<dbReference type="SUPFAM" id="SSF74653">
    <property type="entry name" value="TolA/TonB C-terminal domain"/>
    <property type="match status" value="1"/>
</dbReference>
<dbReference type="PROSITE" id="PS52015">
    <property type="entry name" value="TONB_CTD"/>
    <property type="match status" value="1"/>
</dbReference>
<feature type="region of interest" description="Disordered" evidence="10">
    <location>
        <begin position="70"/>
        <end position="144"/>
    </location>
</feature>
<keyword evidence="3" id="KW-0813">Transport</keyword>
<comment type="subcellular location">
    <subcellularLocation>
        <location evidence="1">Cell inner membrane</location>
        <topology evidence="1">Single-pass membrane protein</topology>
        <orientation evidence="1">Periplasmic side</orientation>
    </subcellularLocation>
</comment>
<dbReference type="NCBIfam" id="TIGR01352">
    <property type="entry name" value="tonB_Cterm"/>
    <property type="match status" value="1"/>
</dbReference>
<keyword evidence="13" id="KW-1185">Reference proteome</keyword>
<dbReference type="EMBL" id="JACHLP010000005">
    <property type="protein sequence ID" value="MBB4844184.1"/>
    <property type="molecule type" value="Genomic_DNA"/>
</dbReference>
<comment type="similarity">
    <text evidence="2">Belongs to the TonB family.</text>
</comment>
<evidence type="ECO:0000256" key="3">
    <source>
        <dbReference type="ARBA" id="ARBA00022448"/>
    </source>
</evidence>
<dbReference type="PANTHER" id="PTHR33446:SF2">
    <property type="entry name" value="PROTEIN TONB"/>
    <property type="match status" value="1"/>
</dbReference>
<keyword evidence="9" id="KW-0472">Membrane</keyword>
<comment type="caution">
    <text evidence="12">The sequence shown here is derived from an EMBL/GenBank/DDBJ whole genome shotgun (WGS) entry which is preliminary data.</text>
</comment>
<feature type="compositionally biased region" description="Low complexity" evidence="10">
    <location>
        <begin position="99"/>
        <end position="121"/>
    </location>
</feature>
<dbReference type="GO" id="GO:0031992">
    <property type="term" value="F:energy transducer activity"/>
    <property type="evidence" value="ECO:0007669"/>
    <property type="project" value="TreeGrafter"/>
</dbReference>
<evidence type="ECO:0000256" key="2">
    <source>
        <dbReference type="ARBA" id="ARBA00006555"/>
    </source>
</evidence>
<evidence type="ECO:0000256" key="7">
    <source>
        <dbReference type="ARBA" id="ARBA00022927"/>
    </source>
</evidence>
<evidence type="ECO:0000256" key="9">
    <source>
        <dbReference type="ARBA" id="ARBA00023136"/>
    </source>
</evidence>
<sequence>MKRQHSAALFGSALLHLAALGMLLNWTGSPHTPSALAKGRLISLSILPAPPAAVAPKHAKALPLQAPPLQAAARPTAPPQPPGLPSEQARAQAKEAARPAEPLEAEASAQASRPAPPAASQGREPAPPRASAAPSPSSTLIQASLPPEHQPCLAQITERFYPSLLRERGLQALVTLLVQVDEQGRAAEIKLKQGSGLRLFDEAAHKVARACRFTPARLGEQAVSSWVEYPVRFALQASPP</sequence>
<dbReference type="AlphaFoldDB" id="A0A840L6I4"/>
<dbReference type="Proteomes" id="UP000562027">
    <property type="component" value="Unassembled WGS sequence"/>
</dbReference>
<evidence type="ECO:0000313" key="13">
    <source>
        <dbReference type="Proteomes" id="UP000562027"/>
    </source>
</evidence>
<dbReference type="Gene3D" id="3.30.1150.10">
    <property type="match status" value="1"/>
</dbReference>
<evidence type="ECO:0000256" key="6">
    <source>
        <dbReference type="ARBA" id="ARBA00022692"/>
    </source>
</evidence>
<proteinExistence type="inferred from homology"/>
<dbReference type="RefSeq" id="WP_184300197.1">
    <property type="nucleotide sequence ID" value="NZ_JACHLP010000005.1"/>
</dbReference>
<keyword evidence="7" id="KW-0653">Protein transport</keyword>
<keyword evidence="4" id="KW-1003">Cell membrane</keyword>
<evidence type="ECO:0000256" key="8">
    <source>
        <dbReference type="ARBA" id="ARBA00022989"/>
    </source>
</evidence>
<evidence type="ECO:0000313" key="12">
    <source>
        <dbReference type="EMBL" id="MBB4844184.1"/>
    </source>
</evidence>
<dbReference type="InterPro" id="IPR051045">
    <property type="entry name" value="TonB-dependent_transducer"/>
</dbReference>
<evidence type="ECO:0000256" key="5">
    <source>
        <dbReference type="ARBA" id="ARBA00022519"/>
    </source>
</evidence>
<dbReference type="InterPro" id="IPR006260">
    <property type="entry name" value="TonB/TolA_C"/>
</dbReference>
<keyword evidence="8" id="KW-1133">Transmembrane helix</keyword>
<reference evidence="12 13" key="1">
    <citation type="submission" date="2020-08" db="EMBL/GenBank/DDBJ databases">
        <title>Functional genomics of gut bacteria from endangered species of beetles.</title>
        <authorList>
            <person name="Carlos-Shanley C."/>
        </authorList>
    </citation>
    <scope>NUCLEOTIDE SEQUENCE [LARGE SCALE GENOMIC DNA]</scope>
    <source>
        <strain evidence="12 13">S00239</strain>
    </source>
</reference>
<evidence type="ECO:0000256" key="1">
    <source>
        <dbReference type="ARBA" id="ARBA00004383"/>
    </source>
</evidence>